<dbReference type="RefSeq" id="WP_250583494.1">
    <property type="nucleotide sequence ID" value="NZ_JAKRVX010000002.1"/>
</dbReference>
<feature type="compositionally biased region" description="Basic and acidic residues" evidence="1">
    <location>
        <begin position="138"/>
        <end position="147"/>
    </location>
</feature>
<name>A0AAE3K833_9EURY</name>
<dbReference type="PRINTS" id="PR00625">
    <property type="entry name" value="JDOMAIN"/>
</dbReference>
<dbReference type="CDD" id="cd06257">
    <property type="entry name" value="DnaJ"/>
    <property type="match status" value="1"/>
</dbReference>
<dbReference type="InterPro" id="IPR001623">
    <property type="entry name" value="DnaJ_domain"/>
</dbReference>
<feature type="transmembrane region" description="Helical" evidence="2">
    <location>
        <begin position="7"/>
        <end position="26"/>
    </location>
</feature>
<keyword evidence="5" id="KW-1185">Reference proteome</keyword>
<sequence length="167" mass="18865">MDQNQLLMGLSAVLSGLAVLTLILGFVVSPLLLLVAIPFAGTAYLFWYQASGRLMQHARENADTYRVYDRTNTGSRAGAGPFTGDRRFTREQVRQNRQRARGREAPRTTKQPSQKEAYRTLDLSPTATGQEIKQAYREKVKEVHPDTDTGDEEQFKRVSQAYDVLKK</sequence>
<dbReference type="EMBL" id="JAKRVX010000002">
    <property type="protein sequence ID" value="MCL9816611.1"/>
    <property type="molecule type" value="Genomic_DNA"/>
</dbReference>
<dbReference type="Gene3D" id="1.10.287.110">
    <property type="entry name" value="DnaJ domain"/>
    <property type="match status" value="1"/>
</dbReference>
<dbReference type="SMART" id="SM00271">
    <property type="entry name" value="DnaJ"/>
    <property type="match status" value="1"/>
</dbReference>
<protein>
    <submittedName>
        <fullName evidence="4">J domain-containing protein</fullName>
    </submittedName>
</protein>
<dbReference type="PANTHER" id="PTHR44240:SF10">
    <property type="entry name" value="J DOMAIN-CONTAINING PROTEIN"/>
    <property type="match status" value="1"/>
</dbReference>
<feature type="region of interest" description="Disordered" evidence="1">
    <location>
        <begin position="71"/>
        <end position="118"/>
    </location>
</feature>
<feature type="transmembrane region" description="Helical" evidence="2">
    <location>
        <begin position="32"/>
        <end position="50"/>
    </location>
</feature>
<dbReference type="AlphaFoldDB" id="A0AAE3K833"/>
<keyword evidence="2" id="KW-1133">Transmembrane helix</keyword>
<dbReference type="SUPFAM" id="SSF46565">
    <property type="entry name" value="Chaperone J-domain"/>
    <property type="match status" value="1"/>
</dbReference>
<feature type="domain" description="J" evidence="3">
    <location>
        <begin position="116"/>
        <end position="167"/>
    </location>
</feature>
<evidence type="ECO:0000313" key="4">
    <source>
        <dbReference type="EMBL" id="MCL9816611.1"/>
    </source>
</evidence>
<reference evidence="4" key="1">
    <citation type="journal article" date="2022" name="Syst. Appl. Microbiol.">
        <title>Natronocalculus amylovorans gen. nov., sp. nov., and Natranaeroarchaeum aerophilus sp. nov., dominant culturable amylolytic natronoarchaea from hypersaline soda lakes in southwestern Siberia.</title>
        <authorList>
            <person name="Sorokin D.Y."/>
            <person name="Elcheninov A.G."/>
            <person name="Khizhniak T.V."/>
            <person name="Koenen M."/>
            <person name="Bale N.J."/>
            <person name="Damste J.S.S."/>
            <person name="Kublanov I.V."/>
        </authorList>
    </citation>
    <scope>NUCLEOTIDE SEQUENCE</scope>
    <source>
        <strain evidence="4">AArc-St2</strain>
    </source>
</reference>
<dbReference type="InterPro" id="IPR036869">
    <property type="entry name" value="J_dom_sf"/>
</dbReference>
<feature type="region of interest" description="Disordered" evidence="1">
    <location>
        <begin position="138"/>
        <end position="167"/>
    </location>
</feature>
<evidence type="ECO:0000256" key="1">
    <source>
        <dbReference type="SAM" id="MobiDB-lite"/>
    </source>
</evidence>
<dbReference type="InterPro" id="IPR052276">
    <property type="entry name" value="Diphthamide-biosynth_chaperone"/>
</dbReference>
<dbReference type="Proteomes" id="UP001203207">
    <property type="component" value="Unassembled WGS sequence"/>
</dbReference>
<keyword evidence="2" id="KW-0812">Transmembrane</keyword>
<dbReference type="PROSITE" id="PS50076">
    <property type="entry name" value="DNAJ_2"/>
    <property type="match status" value="1"/>
</dbReference>
<gene>
    <name evidence="4" type="ORF">AArcSt2_06595</name>
</gene>
<feature type="compositionally biased region" description="Basic and acidic residues" evidence="1">
    <location>
        <begin position="84"/>
        <end position="94"/>
    </location>
</feature>
<evidence type="ECO:0000259" key="3">
    <source>
        <dbReference type="PROSITE" id="PS50076"/>
    </source>
</evidence>
<accession>A0AAE3K833</accession>
<evidence type="ECO:0000313" key="5">
    <source>
        <dbReference type="Proteomes" id="UP001203207"/>
    </source>
</evidence>
<comment type="caution">
    <text evidence="4">The sequence shown here is derived from an EMBL/GenBank/DDBJ whole genome shotgun (WGS) entry which is preliminary data.</text>
</comment>
<organism evidence="4 5">
    <name type="scientific">Natronocalculus amylovorans</name>
    <dbReference type="NCBI Taxonomy" id="2917812"/>
    <lineage>
        <taxon>Archaea</taxon>
        <taxon>Methanobacteriati</taxon>
        <taxon>Methanobacteriota</taxon>
        <taxon>Stenosarchaea group</taxon>
        <taxon>Halobacteria</taxon>
        <taxon>Halobacteriales</taxon>
        <taxon>Haloferacaceae</taxon>
        <taxon>Natronocalculus</taxon>
    </lineage>
</organism>
<keyword evidence="2" id="KW-0472">Membrane</keyword>
<evidence type="ECO:0000256" key="2">
    <source>
        <dbReference type="SAM" id="Phobius"/>
    </source>
</evidence>
<reference evidence="4" key="2">
    <citation type="submission" date="2022-02" db="EMBL/GenBank/DDBJ databases">
        <authorList>
            <person name="Elcheninov A.G."/>
            <person name="Sorokin D.Y."/>
            <person name="Kublanov I.V."/>
        </authorList>
    </citation>
    <scope>NUCLEOTIDE SEQUENCE</scope>
    <source>
        <strain evidence="4">AArc-St2</strain>
    </source>
</reference>
<dbReference type="PANTHER" id="PTHR44240">
    <property type="entry name" value="DNAJ DOMAIN (PROKARYOTIC HEAT SHOCK PROTEIN)-RELATED"/>
    <property type="match status" value="1"/>
</dbReference>
<dbReference type="Pfam" id="PF00226">
    <property type="entry name" value="DnaJ"/>
    <property type="match status" value="1"/>
</dbReference>
<proteinExistence type="predicted"/>